<evidence type="ECO:0000313" key="2">
    <source>
        <dbReference type="EMBL" id="CAA9461892.1"/>
    </source>
</evidence>
<gene>
    <name evidence="2" type="ORF">AVDCRST_MAG28-3420</name>
</gene>
<protein>
    <submittedName>
        <fullName evidence="2">Uncharacterized protein</fullName>
    </submittedName>
</protein>
<proteinExistence type="predicted"/>
<dbReference type="AlphaFoldDB" id="A0A6J4R5B2"/>
<sequence length="50" mass="6304">MVTKVGFRLRLRPDFVRLTRRLKSHPERPPYEERCRKDRRQPYRPLQRGR</sequence>
<evidence type="ECO:0000256" key="1">
    <source>
        <dbReference type="SAM" id="MobiDB-lite"/>
    </source>
</evidence>
<organism evidence="2">
    <name type="scientific">uncultured Rubrobacteraceae bacterium</name>
    <dbReference type="NCBI Taxonomy" id="349277"/>
    <lineage>
        <taxon>Bacteria</taxon>
        <taxon>Bacillati</taxon>
        <taxon>Actinomycetota</taxon>
        <taxon>Rubrobacteria</taxon>
        <taxon>Rubrobacterales</taxon>
        <taxon>Rubrobacteraceae</taxon>
        <taxon>environmental samples</taxon>
    </lineage>
</organism>
<name>A0A6J4R5B2_9ACTN</name>
<accession>A0A6J4R5B2</accession>
<reference evidence="2" key="1">
    <citation type="submission" date="2020-02" db="EMBL/GenBank/DDBJ databases">
        <authorList>
            <person name="Meier V. D."/>
        </authorList>
    </citation>
    <scope>NUCLEOTIDE SEQUENCE</scope>
    <source>
        <strain evidence="2">AVDCRST_MAG28</strain>
    </source>
</reference>
<dbReference type="EMBL" id="CADCVE010000089">
    <property type="protein sequence ID" value="CAA9461892.1"/>
    <property type="molecule type" value="Genomic_DNA"/>
</dbReference>
<feature type="region of interest" description="Disordered" evidence="1">
    <location>
        <begin position="21"/>
        <end position="50"/>
    </location>
</feature>
<feature type="compositionally biased region" description="Basic and acidic residues" evidence="1">
    <location>
        <begin position="24"/>
        <end position="36"/>
    </location>
</feature>